<dbReference type="Pfam" id="PF11951">
    <property type="entry name" value="Fungal_trans_2"/>
    <property type="match status" value="1"/>
</dbReference>
<evidence type="ECO:0000313" key="5">
    <source>
        <dbReference type="Proteomes" id="UP001305779"/>
    </source>
</evidence>
<proteinExistence type="predicted"/>
<evidence type="ECO:0000256" key="1">
    <source>
        <dbReference type="ARBA" id="ARBA00004123"/>
    </source>
</evidence>
<feature type="region of interest" description="Disordered" evidence="3">
    <location>
        <begin position="1"/>
        <end position="120"/>
    </location>
</feature>
<dbReference type="InterPro" id="IPR021858">
    <property type="entry name" value="Fun_TF"/>
</dbReference>
<dbReference type="Proteomes" id="UP001305779">
    <property type="component" value="Unassembled WGS sequence"/>
</dbReference>
<sequence>MDGGPLEKQKAEEIKAEVNSRRRRGRRRRQMSRESISADNALSLRTDLDEDRNNGLWNAGAGRAPKTPTAGHANEDSSDIRRDSHLDCVDNATGISSDPRTLPANDIFSASPHDSGFHSDDRSLATFEQVLASGSDFDPPVTTATWEQLVGNDTSFFGTPLPDPGENLTFDFESAPLANTVSPLPELNGLLDPALFVEPVSQHVLASSSSPPYHVFDHILPNVLPSLDQKAQDTLRERSRLVHAGNNSKSMVNTSATALQYCFQKIGLERISGRANIQLDGGIRENVSEALRLIRASFQSPPGDDQALSEMALSLLQILLLHIEQGSSEHESIASLLHSITTRENPPFTIHHVITKVALGFAVAHDVIWSASTRRRATSVTNFLSPSLDLAQSTGCERWVFQSIAEVTSLRIWKRERQASQALNIAELARRATKLEQQIDNQTQQSVSNNDPNPVVTDVDPKPCSAITRAYVAAAKIYLHVILSGASPEVSDIQDAVVAAMDAIKALTSAALIRQLAWPICVAACLAEPQHDTFFDRLEQGARGDKDYCTSVLRALEVAKETKRLRRNSSSRIATFDWIDGMESLGHEWVLL</sequence>
<reference evidence="4 5" key="1">
    <citation type="journal article" date="2023" name="G3 (Bethesda)">
        <title>A chromosome-level genome assembly of Zasmidium syzygii isolated from banana leaves.</title>
        <authorList>
            <person name="van Westerhoven A.C."/>
            <person name="Mehrabi R."/>
            <person name="Talebi R."/>
            <person name="Steentjes M.B.F."/>
            <person name="Corcolon B."/>
            <person name="Chong P.A."/>
            <person name="Kema G.H.J."/>
            <person name="Seidl M.F."/>
        </authorList>
    </citation>
    <scope>NUCLEOTIDE SEQUENCE [LARGE SCALE GENOMIC DNA]</scope>
    <source>
        <strain evidence="4 5">P124</strain>
    </source>
</reference>
<dbReference type="PANTHER" id="PTHR37534:SF20">
    <property type="entry name" value="PRO1A C6 ZINK-FINGER PROTEIN"/>
    <property type="match status" value="1"/>
</dbReference>
<feature type="compositionally biased region" description="Basic residues" evidence="3">
    <location>
        <begin position="21"/>
        <end position="30"/>
    </location>
</feature>
<protein>
    <submittedName>
        <fullName evidence="4">Uncharacterized protein</fullName>
    </submittedName>
</protein>
<comment type="caution">
    <text evidence="4">The sequence shown here is derived from an EMBL/GenBank/DDBJ whole genome shotgun (WGS) entry which is preliminary data.</text>
</comment>
<evidence type="ECO:0000256" key="3">
    <source>
        <dbReference type="SAM" id="MobiDB-lite"/>
    </source>
</evidence>
<evidence type="ECO:0000313" key="4">
    <source>
        <dbReference type="EMBL" id="KAK4493606.1"/>
    </source>
</evidence>
<dbReference type="PANTHER" id="PTHR37534">
    <property type="entry name" value="TRANSCRIPTIONAL ACTIVATOR PROTEIN UGA3"/>
    <property type="match status" value="1"/>
</dbReference>
<keyword evidence="5" id="KW-1185">Reference proteome</keyword>
<evidence type="ECO:0000256" key="2">
    <source>
        <dbReference type="ARBA" id="ARBA00023242"/>
    </source>
</evidence>
<comment type="subcellular location">
    <subcellularLocation>
        <location evidence="1">Nucleus</location>
    </subcellularLocation>
</comment>
<accession>A0ABR0DWM7</accession>
<name>A0ABR0DWM7_ZASCE</name>
<keyword evidence="2" id="KW-0539">Nucleus</keyword>
<dbReference type="EMBL" id="JAXOVC010000016">
    <property type="protein sequence ID" value="KAK4493606.1"/>
    <property type="molecule type" value="Genomic_DNA"/>
</dbReference>
<gene>
    <name evidence="4" type="ORF">PRZ48_015273</name>
</gene>
<feature type="compositionally biased region" description="Polar residues" evidence="3">
    <location>
        <begin position="439"/>
        <end position="452"/>
    </location>
</feature>
<feature type="compositionally biased region" description="Basic and acidic residues" evidence="3">
    <location>
        <begin position="73"/>
        <end position="88"/>
    </location>
</feature>
<feature type="compositionally biased region" description="Basic and acidic residues" evidence="3">
    <location>
        <begin position="1"/>
        <end position="20"/>
    </location>
</feature>
<organism evidence="4 5">
    <name type="scientific">Zasmidium cellare</name>
    <name type="common">Wine cellar mold</name>
    <name type="synonym">Racodium cellare</name>
    <dbReference type="NCBI Taxonomy" id="395010"/>
    <lineage>
        <taxon>Eukaryota</taxon>
        <taxon>Fungi</taxon>
        <taxon>Dikarya</taxon>
        <taxon>Ascomycota</taxon>
        <taxon>Pezizomycotina</taxon>
        <taxon>Dothideomycetes</taxon>
        <taxon>Dothideomycetidae</taxon>
        <taxon>Mycosphaerellales</taxon>
        <taxon>Mycosphaerellaceae</taxon>
        <taxon>Zasmidium</taxon>
    </lineage>
</organism>
<feature type="region of interest" description="Disordered" evidence="3">
    <location>
        <begin position="439"/>
        <end position="459"/>
    </location>
</feature>